<organism evidence="1 2">
    <name type="scientific">Oedothorax gibbosus</name>
    <dbReference type="NCBI Taxonomy" id="931172"/>
    <lineage>
        <taxon>Eukaryota</taxon>
        <taxon>Metazoa</taxon>
        <taxon>Ecdysozoa</taxon>
        <taxon>Arthropoda</taxon>
        <taxon>Chelicerata</taxon>
        <taxon>Arachnida</taxon>
        <taxon>Araneae</taxon>
        <taxon>Araneomorphae</taxon>
        <taxon>Entelegynae</taxon>
        <taxon>Araneoidea</taxon>
        <taxon>Linyphiidae</taxon>
        <taxon>Erigoninae</taxon>
        <taxon>Oedothorax</taxon>
    </lineage>
</organism>
<reference evidence="1 2" key="1">
    <citation type="journal article" date="2022" name="Nat. Ecol. Evol.">
        <title>A masculinizing supergene underlies an exaggerated male reproductive morph in a spider.</title>
        <authorList>
            <person name="Hendrickx F."/>
            <person name="De Corte Z."/>
            <person name="Sonet G."/>
            <person name="Van Belleghem S.M."/>
            <person name="Kostlbacher S."/>
            <person name="Vangestel C."/>
        </authorList>
    </citation>
    <scope>NUCLEOTIDE SEQUENCE [LARGE SCALE GENOMIC DNA]</scope>
    <source>
        <strain evidence="1">W744_W776</strain>
    </source>
</reference>
<protein>
    <submittedName>
        <fullName evidence="1">Uncharacterized protein</fullName>
    </submittedName>
</protein>
<comment type="caution">
    <text evidence="1">The sequence shown here is derived from an EMBL/GenBank/DDBJ whole genome shotgun (WGS) entry which is preliminary data.</text>
</comment>
<accession>A0AAV6TCV0</accession>
<dbReference type="AlphaFoldDB" id="A0AAV6TCV0"/>
<evidence type="ECO:0000313" key="2">
    <source>
        <dbReference type="Proteomes" id="UP000827092"/>
    </source>
</evidence>
<sequence>MGSYHPSQAGTTTKPGFSMFQRVLRTPTPWEKICSATPPLVWFCQRKCPYCDVYCPPAECSHKGNLVTNTGIKSFQVFTVRLVIPPTGGQNLRILVFLTRGNVVRTSKTCPQGLGSYARPMSSIVNSRPSVEPKTRQTPSLATFRAGRTTARFKVLQSIAIASSSLDGQNRS</sequence>
<dbReference type="Proteomes" id="UP000827092">
    <property type="component" value="Unassembled WGS sequence"/>
</dbReference>
<dbReference type="EMBL" id="JAFNEN010006941">
    <property type="protein sequence ID" value="KAG8155722.1"/>
    <property type="molecule type" value="Genomic_DNA"/>
</dbReference>
<evidence type="ECO:0000313" key="1">
    <source>
        <dbReference type="EMBL" id="KAG8155722.1"/>
    </source>
</evidence>
<gene>
    <name evidence="1" type="ORF">JTE90_009124</name>
</gene>
<proteinExistence type="predicted"/>
<name>A0AAV6TCV0_9ARAC</name>
<keyword evidence="2" id="KW-1185">Reference proteome</keyword>